<dbReference type="Pfam" id="PF01832">
    <property type="entry name" value="Glucosaminidase"/>
    <property type="match status" value="1"/>
</dbReference>
<dbReference type="RefSeq" id="WP_069699372.1">
    <property type="nucleotide sequence ID" value="NZ_JAGGMA010000015.1"/>
</dbReference>
<keyword evidence="7" id="KW-1185">Reference proteome</keyword>
<evidence type="ECO:0000313" key="7">
    <source>
        <dbReference type="Proteomes" id="UP000095256"/>
    </source>
</evidence>
<evidence type="ECO:0000256" key="1">
    <source>
        <dbReference type="ARBA" id="ARBA00010266"/>
    </source>
</evidence>
<comment type="similarity">
    <text evidence="1">Belongs to the glycosyl hydrolase 73 family.</text>
</comment>
<accession>A0A1E5KUV7</accession>
<proteinExistence type="inferred from homology"/>
<protein>
    <recommendedName>
        <fullName evidence="5">Mannosyl-glycoprotein endo-beta-N-acetylglucosamidase-like domain-containing protein</fullName>
    </recommendedName>
</protein>
<feature type="region of interest" description="Disordered" evidence="3">
    <location>
        <begin position="293"/>
        <end position="313"/>
    </location>
</feature>
<evidence type="ECO:0000259" key="5">
    <source>
        <dbReference type="SMART" id="SM00047"/>
    </source>
</evidence>
<feature type="compositionally biased region" description="Polar residues" evidence="3">
    <location>
        <begin position="80"/>
        <end position="104"/>
    </location>
</feature>
<feature type="chain" id="PRO_5009180495" description="Mannosyl-glycoprotein endo-beta-N-acetylglucosamidase-like domain-containing protein" evidence="4">
    <location>
        <begin position="27"/>
        <end position="364"/>
    </location>
</feature>
<dbReference type="Proteomes" id="UP000095256">
    <property type="component" value="Unassembled WGS sequence"/>
</dbReference>
<dbReference type="STRING" id="762845.BCR26_15975"/>
<feature type="signal peptide" evidence="4">
    <location>
        <begin position="1"/>
        <end position="26"/>
    </location>
</feature>
<dbReference type="Gene3D" id="4.10.80.30">
    <property type="entry name" value="DNA polymerase, domain 6"/>
    <property type="match status" value="1"/>
</dbReference>
<feature type="compositionally biased region" description="Polar residues" evidence="3">
    <location>
        <begin position="28"/>
        <end position="38"/>
    </location>
</feature>
<dbReference type="EMBL" id="MIEK01000039">
    <property type="protein sequence ID" value="OEH81663.1"/>
    <property type="molecule type" value="Genomic_DNA"/>
</dbReference>
<dbReference type="SMART" id="SM00047">
    <property type="entry name" value="LYZ2"/>
    <property type="match status" value="1"/>
</dbReference>
<dbReference type="AlphaFoldDB" id="A0A1E5KUV7"/>
<dbReference type="OrthoDB" id="2155627at2"/>
<evidence type="ECO:0000256" key="4">
    <source>
        <dbReference type="SAM" id="SignalP"/>
    </source>
</evidence>
<evidence type="ECO:0000256" key="2">
    <source>
        <dbReference type="ARBA" id="ARBA00022801"/>
    </source>
</evidence>
<dbReference type="InterPro" id="IPR051056">
    <property type="entry name" value="Glycosyl_Hydrolase_73"/>
</dbReference>
<feature type="compositionally biased region" description="Low complexity" evidence="3">
    <location>
        <begin position="39"/>
        <end position="76"/>
    </location>
</feature>
<keyword evidence="4" id="KW-0732">Signal</keyword>
<evidence type="ECO:0000313" key="6">
    <source>
        <dbReference type="EMBL" id="OEH81663.1"/>
    </source>
</evidence>
<dbReference type="InterPro" id="IPR002901">
    <property type="entry name" value="MGlyc_endo_b_GlcNAc-like_dom"/>
</dbReference>
<dbReference type="PANTHER" id="PTHR33308">
    <property type="entry name" value="PEPTIDOGLYCAN HYDROLASE FLGJ"/>
    <property type="match status" value="1"/>
</dbReference>
<feature type="region of interest" description="Disordered" evidence="3">
    <location>
        <begin position="28"/>
        <end position="113"/>
    </location>
</feature>
<dbReference type="PANTHER" id="PTHR33308:SF9">
    <property type="entry name" value="PEPTIDOGLYCAN HYDROLASE FLGJ"/>
    <property type="match status" value="1"/>
</dbReference>
<keyword evidence="2" id="KW-0378">Hydrolase</keyword>
<gene>
    <name evidence="6" type="ORF">BCR26_15975</name>
</gene>
<name>A0A1E5KUV7_9ENTE</name>
<evidence type="ECO:0000256" key="3">
    <source>
        <dbReference type="SAM" id="MobiDB-lite"/>
    </source>
</evidence>
<dbReference type="Gene3D" id="1.10.530.10">
    <property type="match status" value="1"/>
</dbReference>
<feature type="domain" description="Mannosyl-glycoprotein endo-beta-N-acetylglucosamidase-like" evidence="5">
    <location>
        <begin position="129"/>
        <end position="289"/>
    </location>
</feature>
<sequence>MKKKLLPLLAASLLLGTSLSPAISFATERTGSLETTAPSTEDSGTISTEETTESSTTESSSGTESSSETTTPSNGEETTDSSATIESQPTTPQTGNQSQGTNHVPSVDPEKEGTPVVEHTTVANLEEIVIVKNQTTDQFIESIGEQARKVAHEKDLYASVMIAQAILESGSGNSGLSVAPYYNLFGIKGSYEGSSVTMKTQEDDGKGNLYTIDSAFRQYPSYKESLEDYAKLLKEGLSGNSEFYKGTWKSETTDYTQATAFLTGKYATDVQYSEKINKLIEVYELTKYDALEEKTPEQKEQEQKQAEEKKINEQKEKIAKLNETHITFTKELQRLKQEKKRKELEQLVLAPSKFLGQLIKQLDA</sequence>
<comment type="caution">
    <text evidence="6">The sequence shown here is derived from an EMBL/GenBank/DDBJ whole genome shotgun (WGS) entry which is preliminary data.</text>
</comment>
<organism evidence="6 7">
    <name type="scientific">Enterococcus rivorum</name>
    <dbReference type="NCBI Taxonomy" id="762845"/>
    <lineage>
        <taxon>Bacteria</taxon>
        <taxon>Bacillati</taxon>
        <taxon>Bacillota</taxon>
        <taxon>Bacilli</taxon>
        <taxon>Lactobacillales</taxon>
        <taxon>Enterococcaceae</taxon>
        <taxon>Enterococcus</taxon>
    </lineage>
</organism>
<reference evidence="6 7" key="1">
    <citation type="submission" date="2016-09" db="EMBL/GenBank/DDBJ databases">
        <authorList>
            <person name="Capua I."/>
            <person name="De Benedictis P."/>
            <person name="Joannis T."/>
            <person name="Lombin L.H."/>
            <person name="Cattoli G."/>
        </authorList>
    </citation>
    <scope>NUCLEOTIDE SEQUENCE [LARGE SCALE GENOMIC DNA]</scope>
    <source>
        <strain evidence="6 7">LMG 25899</strain>
    </source>
</reference>
<dbReference type="GO" id="GO:0004040">
    <property type="term" value="F:amidase activity"/>
    <property type="evidence" value="ECO:0007669"/>
    <property type="project" value="InterPro"/>
</dbReference>